<dbReference type="SUPFAM" id="SSF53623">
    <property type="entry name" value="MurD-like peptide ligases, catalytic domain"/>
    <property type="match status" value="1"/>
</dbReference>
<dbReference type="EC" id="6.3.5.13" evidence="4"/>
<dbReference type="GO" id="GO:0008360">
    <property type="term" value="P:regulation of cell shape"/>
    <property type="evidence" value="ECO:0007669"/>
    <property type="project" value="UniProtKB-KW"/>
</dbReference>
<feature type="binding site" evidence="4">
    <location>
        <position position="279"/>
    </location>
    <ligand>
        <name>Zn(2+)</name>
        <dbReference type="ChEBI" id="CHEBI:29105"/>
    </ligand>
</feature>
<evidence type="ECO:0000259" key="6">
    <source>
        <dbReference type="Pfam" id="PF08353"/>
    </source>
</evidence>
<keyword evidence="1 4" id="KW-0436">Ligase</keyword>
<keyword evidence="4" id="KW-0479">Metal-binding</keyword>
<keyword evidence="4" id="KW-0961">Cell wall biogenesis/degradation</keyword>
<dbReference type="InterPro" id="IPR036565">
    <property type="entry name" value="Mur-like_cat_sf"/>
</dbReference>
<dbReference type="PATRIC" id="fig|1618446.3.peg.1190"/>
<feature type="binding site" evidence="4">
    <location>
        <position position="254"/>
    </location>
    <ligand>
        <name>Zn(2+)</name>
        <dbReference type="ChEBI" id="CHEBI:29105"/>
    </ligand>
</feature>
<keyword evidence="4" id="KW-0573">Peptidoglycan synthesis</keyword>
<keyword evidence="2 4" id="KW-0547">Nucleotide-binding</keyword>
<evidence type="ECO:0000313" key="7">
    <source>
        <dbReference type="EMBL" id="KKS86392.1"/>
    </source>
</evidence>
<dbReference type="InterPro" id="IPR043703">
    <property type="entry name" value="Lipid_II_synth_MurT"/>
</dbReference>
<dbReference type="Gene3D" id="3.40.1190.10">
    <property type="entry name" value="Mur-like, catalytic domain"/>
    <property type="match status" value="1"/>
</dbReference>
<comment type="function">
    <text evidence="4">The lipid II isoglutaminyl synthase complex catalyzes the formation of alpha-D-isoglutamine in the cell wall lipid II stem peptide. The MurT subunit catalyzes the ATP-dependent amidation of D-glutamate residue of lipid II, converting it to an isoglutamine residue.</text>
</comment>
<feature type="domain" description="Lipid II isoglutaminyl synthase (glutamine-hydrolyzing) subunit MurT C-terminal" evidence="6">
    <location>
        <begin position="359"/>
        <end position="474"/>
    </location>
</feature>
<dbReference type="InterPro" id="IPR013564">
    <property type="entry name" value="MurT_C"/>
</dbReference>
<dbReference type="InterPro" id="IPR013221">
    <property type="entry name" value="Mur_ligase_cen"/>
</dbReference>
<comment type="pathway">
    <text evidence="4">Cell wall biogenesis; peptidoglycan biosynthesis.</text>
</comment>
<gene>
    <name evidence="4" type="primary">murT</name>
    <name evidence="7" type="ORF">UV61_C0011G0040</name>
</gene>
<dbReference type="GO" id="GO:0005524">
    <property type="term" value="F:ATP binding"/>
    <property type="evidence" value="ECO:0007669"/>
    <property type="project" value="UniProtKB-UniRule"/>
</dbReference>
<feature type="binding site" evidence="4">
    <location>
        <position position="276"/>
    </location>
    <ligand>
        <name>Zn(2+)</name>
        <dbReference type="ChEBI" id="CHEBI:29105"/>
    </ligand>
</feature>
<keyword evidence="3 4" id="KW-0067">ATP-binding</keyword>
<name>A0A0G1CLL7_9BACT</name>
<dbReference type="InterPro" id="IPR018109">
    <property type="entry name" value="Folylpolyglutamate_synth_CS"/>
</dbReference>
<evidence type="ECO:0000256" key="2">
    <source>
        <dbReference type="ARBA" id="ARBA00022741"/>
    </source>
</evidence>
<dbReference type="Proteomes" id="UP000034050">
    <property type="component" value="Unassembled WGS sequence"/>
</dbReference>
<organism evidence="7 8">
    <name type="scientific">Candidatus Gottesmanbacteria bacterium GW2011_GWB1_43_11</name>
    <dbReference type="NCBI Taxonomy" id="1618446"/>
    <lineage>
        <taxon>Bacteria</taxon>
        <taxon>Candidatus Gottesmaniibacteriota</taxon>
    </lineage>
</organism>
<proteinExistence type="inferred from homology"/>
<dbReference type="GO" id="GO:0140282">
    <property type="term" value="F:carbon-nitrogen ligase activity on lipid II"/>
    <property type="evidence" value="ECO:0007669"/>
    <property type="project" value="UniProtKB-UniRule"/>
</dbReference>
<evidence type="ECO:0000313" key="8">
    <source>
        <dbReference type="Proteomes" id="UP000034050"/>
    </source>
</evidence>
<accession>A0A0G1CLL7</accession>
<dbReference type="UniPathway" id="UPA00219"/>
<feature type="binding site" evidence="4">
    <location>
        <position position="257"/>
    </location>
    <ligand>
        <name>Zn(2+)</name>
        <dbReference type="ChEBI" id="CHEBI:29105"/>
    </ligand>
</feature>
<dbReference type="GO" id="GO:0071555">
    <property type="term" value="P:cell wall organization"/>
    <property type="evidence" value="ECO:0007669"/>
    <property type="project" value="UniProtKB-KW"/>
</dbReference>
<dbReference type="PANTHER" id="PTHR23135:SF7">
    <property type="entry name" value="LIPID II ISOGLUTAMINYL SYNTHASE (GLUTAMINE-HYDROLYZING) SUBUNIT MURT"/>
    <property type="match status" value="1"/>
</dbReference>
<reference evidence="7 8" key="1">
    <citation type="journal article" date="2015" name="Nature">
        <title>rRNA introns, odd ribosomes, and small enigmatic genomes across a large radiation of phyla.</title>
        <authorList>
            <person name="Brown C.T."/>
            <person name="Hug L.A."/>
            <person name="Thomas B.C."/>
            <person name="Sharon I."/>
            <person name="Castelle C.J."/>
            <person name="Singh A."/>
            <person name="Wilkins M.J."/>
            <person name="Williams K.H."/>
            <person name="Banfield J.F."/>
        </authorList>
    </citation>
    <scope>NUCLEOTIDE SEQUENCE [LARGE SCALE GENOMIC DNA]</scope>
</reference>
<dbReference type="EMBL" id="LCFD01000011">
    <property type="protein sequence ID" value="KKS86392.1"/>
    <property type="molecule type" value="Genomic_DNA"/>
</dbReference>
<feature type="domain" description="Mur ligase central" evidence="5">
    <location>
        <begin position="55"/>
        <end position="198"/>
    </location>
</feature>
<dbReference type="AlphaFoldDB" id="A0A0G1CLL7"/>
<dbReference type="HAMAP" id="MF_02214">
    <property type="entry name" value="Lipid_II_synth_MurT"/>
    <property type="match status" value="1"/>
</dbReference>
<dbReference type="GO" id="GO:0004326">
    <property type="term" value="F:tetrahydrofolylpolyglutamate synthase activity"/>
    <property type="evidence" value="ECO:0007669"/>
    <property type="project" value="InterPro"/>
</dbReference>
<keyword evidence="4" id="KW-0133">Cell shape</keyword>
<feature type="active site" evidence="4">
    <location>
        <position position="394"/>
    </location>
</feature>
<evidence type="ECO:0000256" key="4">
    <source>
        <dbReference type="HAMAP-Rule" id="MF_02214"/>
    </source>
</evidence>
<evidence type="ECO:0000256" key="1">
    <source>
        <dbReference type="ARBA" id="ARBA00022598"/>
    </source>
</evidence>
<dbReference type="PROSITE" id="PS01011">
    <property type="entry name" value="FOLYLPOLYGLU_SYNT_1"/>
    <property type="match status" value="1"/>
</dbReference>
<dbReference type="Pfam" id="PF08353">
    <property type="entry name" value="MurT_C"/>
    <property type="match status" value="1"/>
</dbReference>
<comment type="catalytic activity">
    <reaction evidence="4">
        <text>beta-D-GlcNAc-(1-&gt;4)-Mur2Ac(oyl-L-Ala-gamma-D-Glu-L-Lys-D-Ala-D-Ala)-di-trans,octa-cis-undecaprenyl diphosphate + L-glutamine + ATP + H2O = beta-D-GlcNAc-(1-&gt;4)-Mur2Ac(oyl-L-Ala-D-isoglutaminyl-L-Lys-D-Ala-D-Ala)-di-trans,octa-cis-undecaprenyl diphosphate + L-glutamate + ADP + phosphate + H(+)</text>
        <dbReference type="Rhea" id="RHEA:57928"/>
        <dbReference type="ChEBI" id="CHEBI:15377"/>
        <dbReference type="ChEBI" id="CHEBI:15378"/>
        <dbReference type="ChEBI" id="CHEBI:29985"/>
        <dbReference type="ChEBI" id="CHEBI:30616"/>
        <dbReference type="ChEBI" id="CHEBI:43474"/>
        <dbReference type="ChEBI" id="CHEBI:58359"/>
        <dbReference type="ChEBI" id="CHEBI:60033"/>
        <dbReference type="ChEBI" id="CHEBI:62233"/>
        <dbReference type="ChEBI" id="CHEBI:456216"/>
        <dbReference type="EC" id="6.3.5.13"/>
    </reaction>
</comment>
<sequence length="487" mass="54535">MRNLLAIFLGKVTFKLSQLFKLGAGGTWPGEVVLTISPNILTQLFDQLHEGVVIVAGTNGKTTTSLMIKQILEKQGISVIHNTTGANLLNGITSACIKESDWLGRINADWGVFETDENTLPSIIFNFQFSIFKDKKLIIVLLNLFRDQLDRYGEVDVIAEKWAKALQAISSQPSATGHNKLTLILNADDPQIAHLGIRLSHPRLDRGSADSRLRGNDKEKSFQLRSDSNVLYFGVNDKKHFLKQKEHATDSTFCLNCGGRLVYEGIYYSHIGVWKCVGCGEKRPQPDLSVWDSPMPGLYNQYNTLAAVSVAKALDIKDNIINQALQRFKPAFGRQEEFTINVPTSPGLREASKQVKLFLSKNPAGFNASLRTVLELNPKTVLLVLNDRIPDGRDVSWIWDVDFEILTQDKHKIIVSGDRVYDLALRMKYAFQQYNNLAMQQLIIKENLAEAIETGLKSIKPEGTLYILATYSAMLEVRKILTGKKIL</sequence>
<comment type="catalytic activity">
    <reaction evidence="4">
        <text>beta-D-GlcNAc-(1-&gt;4)-Mur2Ac(oyl-L-Ala-gamma-D-Glu-L-Lys-D-Ala-D-Ala)-di-trans,octa-cis-undecaprenyl diphosphate + ATP = beta-D-GlcNAc-(1-&gt;4)-Mur2Ac(oyl-L-Ala-gamma-D-O-P-Glu-L-Lys-D-Ala-D-Ala)-di-trans,octa-cis-undecaprenyl diphosphate + ADP</text>
        <dbReference type="Rhea" id="RHEA:59488"/>
        <dbReference type="ChEBI" id="CHEBI:30616"/>
        <dbReference type="ChEBI" id="CHEBI:60033"/>
        <dbReference type="ChEBI" id="CHEBI:143132"/>
        <dbReference type="ChEBI" id="CHEBI:456216"/>
    </reaction>
</comment>
<comment type="subunit">
    <text evidence="4">Forms a heterodimer with GatD.</text>
</comment>
<dbReference type="PANTHER" id="PTHR23135">
    <property type="entry name" value="MUR LIGASE FAMILY MEMBER"/>
    <property type="match status" value="1"/>
</dbReference>
<comment type="caution">
    <text evidence="7">The sequence shown here is derived from an EMBL/GenBank/DDBJ whole genome shotgun (WGS) entry which is preliminary data.</text>
</comment>
<dbReference type="Pfam" id="PF08245">
    <property type="entry name" value="Mur_ligase_M"/>
    <property type="match status" value="1"/>
</dbReference>
<keyword evidence="4" id="KW-0862">Zinc</keyword>
<evidence type="ECO:0000256" key="3">
    <source>
        <dbReference type="ARBA" id="ARBA00022840"/>
    </source>
</evidence>
<comment type="catalytic activity">
    <reaction evidence="4">
        <text>beta-D-GlcNAc-(1-&gt;4)-Mur2Ac(oyl-L-Ala-gamma-D-O-P-Glu-L-Lys-D-Ala-D-Ala)-di-trans,octa-cis-undecaprenyl diphosphate + NH4(+) = beta-D-GlcNAc-(1-&gt;4)-Mur2Ac(oyl-L-Ala-D-isoglutaminyl-L-Lys-D-Ala-D-Ala)-di-trans,octa-cis-undecaprenyl diphosphate + phosphate + H(+)</text>
        <dbReference type="Rhea" id="RHEA:57932"/>
        <dbReference type="ChEBI" id="CHEBI:15378"/>
        <dbReference type="ChEBI" id="CHEBI:28938"/>
        <dbReference type="ChEBI" id="CHEBI:43474"/>
        <dbReference type="ChEBI" id="CHEBI:62233"/>
        <dbReference type="ChEBI" id="CHEBI:143132"/>
    </reaction>
</comment>
<comment type="similarity">
    <text evidence="4">Belongs to the MurCDEF family. MurT subfamily.</text>
</comment>
<dbReference type="GO" id="GO:0009252">
    <property type="term" value="P:peptidoglycan biosynthetic process"/>
    <property type="evidence" value="ECO:0007669"/>
    <property type="project" value="UniProtKB-UniRule"/>
</dbReference>
<protein>
    <recommendedName>
        <fullName evidence="4">Lipid II isoglutaminyl synthase (glutamine-hydrolyzing) subunit MurT</fullName>
        <ecNumber evidence="4">6.3.5.13</ecNumber>
    </recommendedName>
</protein>
<evidence type="ECO:0000259" key="5">
    <source>
        <dbReference type="Pfam" id="PF08245"/>
    </source>
</evidence>
<dbReference type="STRING" id="1618446.UV61_C0011G0040"/>
<dbReference type="GO" id="GO:0008270">
    <property type="term" value="F:zinc ion binding"/>
    <property type="evidence" value="ECO:0007669"/>
    <property type="project" value="UniProtKB-UniRule"/>
</dbReference>